<feature type="transmembrane region" description="Helical" evidence="8">
    <location>
        <begin position="117"/>
        <end position="138"/>
    </location>
</feature>
<feature type="transmembrane region" description="Helical" evidence="8">
    <location>
        <begin position="173"/>
        <end position="199"/>
    </location>
</feature>
<evidence type="ECO:0000256" key="1">
    <source>
        <dbReference type="ARBA" id="ARBA00004651"/>
    </source>
</evidence>
<evidence type="ECO:0000256" key="8">
    <source>
        <dbReference type="SAM" id="Phobius"/>
    </source>
</evidence>
<dbReference type="PANTHER" id="PTHR33908">
    <property type="entry name" value="MANNOSYLTRANSFERASE YKCB-RELATED"/>
    <property type="match status" value="1"/>
</dbReference>
<dbReference type="GO" id="GO:0009103">
    <property type="term" value="P:lipopolysaccharide biosynthetic process"/>
    <property type="evidence" value="ECO:0007669"/>
    <property type="project" value="UniProtKB-ARBA"/>
</dbReference>
<dbReference type="InterPro" id="IPR038731">
    <property type="entry name" value="RgtA/B/C-like"/>
</dbReference>
<protein>
    <recommendedName>
        <fullName evidence="9">Glycosyltransferase RgtA/B/C/D-like domain-containing protein</fullName>
    </recommendedName>
</protein>
<comment type="caution">
    <text evidence="10">The sequence shown here is derived from an EMBL/GenBank/DDBJ whole genome shotgun (WGS) entry which is preliminary data.</text>
</comment>
<keyword evidence="3" id="KW-0328">Glycosyltransferase</keyword>
<evidence type="ECO:0000259" key="9">
    <source>
        <dbReference type="Pfam" id="PF13231"/>
    </source>
</evidence>
<keyword evidence="7 8" id="KW-0472">Membrane</keyword>
<dbReference type="Proteomes" id="UP000034135">
    <property type="component" value="Unassembled WGS sequence"/>
</dbReference>
<keyword evidence="5 8" id="KW-0812">Transmembrane</keyword>
<organism evidence="10 11">
    <name type="scientific">Candidatus Daviesbacteria bacterium GW2011_GWA1_42_6</name>
    <dbReference type="NCBI Taxonomy" id="1618420"/>
    <lineage>
        <taxon>Bacteria</taxon>
        <taxon>Candidatus Daviesiibacteriota</taxon>
    </lineage>
</organism>
<evidence type="ECO:0000256" key="7">
    <source>
        <dbReference type="ARBA" id="ARBA00023136"/>
    </source>
</evidence>
<dbReference type="AlphaFoldDB" id="A0A0G1ATI9"/>
<evidence type="ECO:0000256" key="6">
    <source>
        <dbReference type="ARBA" id="ARBA00022989"/>
    </source>
</evidence>
<proteinExistence type="predicted"/>
<dbReference type="PANTHER" id="PTHR33908:SF11">
    <property type="entry name" value="MEMBRANE PROTEIN"/>
    <property type="match status" value="1"/>
</dbReference>
<reference evidence="10 11" key="1">
    <citation type="journal article" date="2015" name="Nature">
        <title>rRNA introns, odd ribosomes, and small enigmatic genomes across a large radiation of phyla.</title>
        <authorList>
            <person name="Brown C.T."/>
            <person name="Hug L.A."/>
            <person name="Thomas B.C."/>
            <person name="Sharon I."/>
            <person name="Castelle C.J."/>
            <person name="Singh A."/>
            <person name="Wilkins M.J."/>
            <person name="Williams K.H."/>
            <person name="Banfield J.F."/>
        </authorList>
    </citation>
    <scope>NUCLEOTIDE SEQUENCE [LARGE SCALE GENOMIC DNA]</scope>
</reference>
<feature type="domain" description="Glycosyltransferase RgtA/B/C/D-like" evidence="9">
    <location>
        <begin position="72"/>
        <end position="223"/>
    </location>
</feature>
<feature type="transmembrane region" description="Helical" evidence="8">
    <location>
        <begin position="83"/>
        <end position="110"/>
    </location>
</feature>
<feature type="non-terminal residue" evidence="10">
    <location>
        <position position="285"/>
    </location>
</feature>
<dbReference type="EMBL" id="LCEB01000030">
    <property type="protein sequence ID" value="KKS64269.1"/>
    <property type="molecule type" value="Genomic_DNA"/>
</dbReference>
<feature type="transmembrane region" description="Helical" evidence="8">
    <location>
        <begin position="12"/>
        <end position="28"/>
    </location>
</feature>
<dbReference type="Pfam" id="PF13231">
    <property type="entry name" value="PMT_2"/>
    <property type="match status" value="1"/>
</dbReference>
<accession>A0A0G1ATI9</accession>
<sequence length="285" mass="32291">MSHWIKKYRTEIIFVCLILLFASFLRFYRLPEYMAFLGDEGRDALVIKEMLVEHNLPFIGPPTSVGNIYLGPLYYYMIAVPMAFFWLNPVAAAGMVAGIGVATVFLIYYLARQWFGVLPAAFSAILYAVSPVTIIYSRSSWNPNPAPFFALLTILGIYKAHKNKNYKWLTLSGAALAAAIQMHYLAMILIPVFLILWIIELKATKGERNNFFLGTVMSVFAFFLIMLPLILFDLKHNFLNFRAISTLFTESQGALGFGIFNSISKVFPIYIQNLVGRYLSAEILL</sequence>
<keyword evidence="2" id="KW-1003">Cell membrane</keyword>
<feature type="transmembrane region" description="Helical" evidence="8">
    <location>
        <begin position="211"/>
        <end position="232"/>
    </location>
</feature>
<evidence type="ECO:0000256" key="2">
    <source>
        <dbReference type="ARBA" id="ARBA00022475"/>
    </source>
</evidence>
<name>A0A0G1ATI9_9BACT</name>
<dbReference type="GO" id="GO:0016763">
    <property type="term" value="F:pentosyltransferase activity"/>
    <property type="evidence" value="ECO:0007669"/>
    <property type="project" value="TreeGrafter"/>
</dbReference>
<dbReference type="GO" id="GO:0005886">
    <property type="term" value="C:plasma membrane"/>
    <property type="evidence" value="ECO:0007669"/>
    <property type="project" value="UniProtKB-SubCell"/>
</dbReference>
<comment type="subcellular location">
    <subcellularLocation>
        <location evidence="1">Cell membrane</location>
        <topology evidence="1">Multi-pass membrane protein</topology>
    </subcellularLocation>
</comment>
<evidence type="ECO:0000313" key="11">
    <source>
        <dbReference type="Proteomes" id="UP000034135"/>
    </source>
</evidence>
<evidence type="ECO:0000256" key="4">
    <source>
        <dbReference type="ARBA" id="ARBA00022679"/>
    </source>
</evidence>
<dbReference type="InterPro" id="IPR050297">
    <property type="entry name" value="LipidA_mod_glycosyltrf_83"/>
</dbReference>
<gene>
    <name evidence="10" type="ORF">UV33_C0030G0001</name>
</gene>
<evidence type="ECO:0000256" key="5">
    <source>
        <dbReference type="ARBA" id="ARBA00022692"/>
    </source>
</evidence>
<keyword evidence="6 8" id="KW-1133">Transmembrane helix</keyword>
<evidence type="ECO:0000256" key="3">
    <source>
        <dbReference type="ARBA" id="ARBA00022676"/>
    </source>
</evidence>
<keyword evidence="4" id="KW-0808">Transferase</keyword>
<evidence type="ECO:0000313" key="10">
    <source>
        <dbReference type="EMBL" id="KKS64269.1"/>
    </source>
</evidence>